<feature type="compositionally biased region" description="Polar residues" evidence="1">
    <location>
        <begin position="31"/>
        <end position="43"/>
    </location>
</feature>
<reference evidence="2" key="1">
    <citation type="submission" date="2018-11" db="EMBL/GenBank/DDBJ databases">
        <authorList>
            <consortium name="Pathogen Informatics"/>
        </authorList>
    </citation>
    <scope>NUCLEOTIDE SEQUENCE</scope>
</reference>
<feature type="region of interest" description="Disordered" evidence="1">
    <location>
        <begin position="1"/>
        <end position="75"/>
    </location>
</feature>
<organism evidence="2 3">
    <name type="scientific">Protopolystoma xenopodis</name>
    <dbReference type="NCBI Taxonomy" id="117903"/>
    <lineage>
        <taxon>Eukaryota</taxon>
        <taxon>Metazoa</taxon>
        <taxon>Spiralia</taxon>
        <taxon>Lophotrochozoa</taxon>
        <taxon>Platyhelminthes</taxon>
        <taxon>Monogenea</taxon>
        <taxon>Polyopisthocotylea</taxon>
        <taxon>Polystomatidea</taxon>
        <taxon>Polystomatidae</taxon>
        <taxon>Protopolystoma</taxon>
    </lineage>
</organism>
<evidence type="ECO:0000256" key="1">
    <source>
        <dbReference type="SAM" id="MobiDB-lite"/>
    </source>
</evidence>
<dbReference type="EMBL" id="CAAALY010259639">
    <property type="protein sequence ID" value="VEL38968.1"/>
    <property type="molecule type" value="Genomic_DNA"/>
</dbReference>
<evidence type="ECO:0000313" key="3">
    <source>
        <dbReference type="Proteomes" id="UP000784294"/>
    </source>
</evidence>
<proteinExistence type="predicted"/>
<name>A0A448XKP4_9PLAT</name>
<accession>A0A448XKP4</accession>
<sequence length="75" mass="7937">MKSGHEAKIASSPGTAGHPVGTAPPAPSLLQRESTNLQQIETAQSRRHEGLSPKSQLRDTDESNALHRTGLLSTP</sequence>
<dbReference type="AlphaFoldDB" id="A0A448XKP4"/>
<feature type="compositionally biased region" description="Basic and acidic residues" evidence="1">
    <location>
        <begin position="44"/>
        <end position="65"/>
    </location>
</feature>
<comment type="caution">
    <text evidence="2">The sequence shown here is derived from an EMBL/GenBank/DDBJ whole genome shotgun (WGS) entry which is preliminary data.</text>
</comment>
<gene>
    <name evidence="2" type="ORF">PXEA_LOCUS32408</name>
</gene>
<dbReference type="Proteomes" id="UP000784294">
    <property type="component" value="Unassembled WGS sequence"/>
</dbReference>
<protein>
    <submittedName>
        <fullName evidence="2">Uncharacterized protein</fullName>
    </submittedName>
</protein>
<keyword evidence="3" id="KW-1185">Reference proteome</keyword>
<evidence type="ECO:0000313" key="2">
    <source>
        <dbReference type="EMBL" id="VEL38968.1"/>
    </source>
</evidence>